<keyword evidence="4" id="KW-0963">Cytoplasm</keyword>
<dbReference type="CDD" id="cd20364">
    <property type="entry name" value="BRcat_RBR_FBXO5"/>
    <property type="match status" value="1"/>
</dbReference>
<keyword evidence="7" id="KW-0131">Cell cycle</keyword>
<keyword evidence="6 11" id="KW-0863">Zinc-finger</keyword>
<dbReference type="GO" id="GO:0005634">
    <property type="term" value="C:nucleus"/>
    <property type="evidence" value="ECO:0007669"/>
    <property type="project" value="UniProtKB-SubCell"/>
</dbReference>
<dbReference type="GO" id="GO:0005737">
    <property type="term" value="C:cytoplasm"/>
    <property type="evidence" value="ECO:0007669"/>
    <property type="project" value="UniProtKB-SubCell"/>
</dbReference>
<accession>A0A8C5QDL3</accession>
<dbReference type="PANTHER" id="PTHR15493:SF8">
    <property type="entry name" value="F-BOX ONLY PROTEIN 5"/>
    <property type="match status" value="1"/>
</dbReference>
<evidence type="ECO:0000256" key="4">
    <source>
        <dbReference type="ARBA" id="ARBA00022490"/>
    </source>
</evidence>
<comment type="pathway">
    <text evidence="3">Protein modification; protein ubiquitination.</text>
</comment>
<organism evidence="14 15">
    <name type="scientific">Leptobrachium leishanense</name>
    <name type="common">Leishan spiny toad</name>
    <dbReference type="NCBI Taxonomy" id="445787"/>
    <lineage>
        <taxon>Eukaryota</taxon>
        <taxon>Metazoa</taxon>
        <taxon>Chordata</taxon>
        <taxon>Craniata</taxon>
        <taxon>Vertebrata</taxon>
        <taxon>Euteleostomi</taxon>
        <taxon>Amphibia</taxon>
        <taxon>Batrachia</taxon>
        <taxon>Anura</taxon>
        <taxon>Pelobatoidea</taxon>
        <taxon>Megophryidae</taxon>
        <taxon>Leptobrachium</taxon>
    </lineage>
</organism>
<dbReference type="GO" id="GO:0045835">
    <property type="term" value="P:negative regulation of meiotic nuclear division"/>
    <property type="evidence" value="ECO:0007669"/>
    <property type="project" value="InterPro"/>
</dbReference>
<dbReference type="Ensembl" id="ENSLLET00000037620.1">
    <property type="protein sequence ID" value="ENSLLEP00000036222.1"/>
    <property type="gene ID" value="ENSLLEG00000022912.1"/>
</dbReference>
<evidence type="ECO:0000256" key="8">
    <source>
        <dbReference type="ARBA" id="ARBA00022786"/>
    </source>
</evidence>
<name>A0A8C5QDL3_9ANUR</name>
<evidence type="ECO:0000256" key="12">
    <source>
        <dbReference type="SAM" id="MobiDB-lite"/>
    </source>
</evidence>
<feature type="compositionally biased region" description="Polar residues" evidence="12">
    <location>
        <begin position="87"/>
        <end position="96"/>
    </location>
</feature>
<keyword evidence="7" id="KW-0132">Cell division</keyword>
<reference evidence="14" key="2">
    <citation type="submission" date="2025-09" db="UniProtKB">
        <authorList>
            <consortium name="Ensembl"/>
        </authorList>
    </citation>
    <scope>IDENTIFICATION</scope>
</reference>
<evidence type="ECO:0000256" key="7">
    <source>
        <dbReference type="ARBA" id="ARBA00022776"/>
    </source>
</evidence>
<dbReference type="GeneTree" id="ENSGT00530000063692"/>
<dbReference type="PROSITE" id="PS51872">
    <property type="entry name" value="ZF_ZBR"/>
    <property type="match status" value="1"/>
</dbReference>
<gene>
    <name evidence="14" type="primary">FBXO5</name>
</gene>
<evidence type="ECO:0000313" key="14">
    <source>
        <dbReference type="Ensembl" id="ENSLLEP00000036222.1"/>
    </source>
</evidence>
<keyword evidence="7" id="KW-0498">Mitosis</keyword>
<feature type="region of interest" description="Disordered" evidence="12">
    <location>
        <begin position="84"/>
        <end position="113"/>
    </location>
</feature>
<keyword evidence="15" id="KW-1185">Reference proteome</keyword>
<comment type="subcellular location">
    <subcellularLocation>
        <location evidence="2">Cytoplasm</location>
    </subcellularLocation>
    <subcellularLocation>
        <location evidence="1">Nucleus</location>
    </subcellularLocation>
</comment>
<evidence type="ECO:0000256" key="2">
    <source>
        <dbReference type="ARBA" id="ARBA00004496"/>
    </source>
</evidence>
<dbReference type="InterPro" id="IPR047147">
    <property type="entry name" value="FBX5_43"/>
</dbReference>
<keyword evidence="9" id="KW-0862">Zinc</keyword>
<evidence type="ECO:0000256" key="9">
    <source>
        <dbReference type="ARBA" id="ARBA00022833"/>
    </source>
</evidence>
<dbReference type="Gene3D" id="2.20.25.20">
    <property type="match status" value="1"/>
</dbReference>
<dbReference type="InterPro" id="IPR044064">
    <property type="entry name" value="ZF_ZBR"/>
</dbReference>
<keyword evidence="10" id="KW-0539">Nucleus</keyword>
<dbReference type="FunFam" id="2.20.25.20:FF:000006">
    <property type="entry name" value="F-box only protein 5"/>
    <property type="match status" value="1"/>
</dbReference>
<dbReference type="PANTHER" id="PTHR15493">
    <property type="entry name" value="F-BOX ONLY PROTEIN 5 AND 43"/>
    <property type="match status" value="1"/>
</dbReference>
<proteinExistence type="predicted"/>
<reference evidence="14" key="1">
    <citation type="submission" date="2025-08" db="UniProtKB">
        <authorList>
            <consortium name="Ensembl"/>
        </authorList>
    </citation>
    <scope>IDENTIFICATION</scope>
</reference>
<dbReference type="Proteomes" id="UP000694569">
    <property type="component" value="Unplaced"/>
</dbReference>
<evidence type="ECO:0000256" key="5">
    <source>
        <dbReference type="ARBA" id="ARBA00022723"/>
    </source>
</evidence>
<dbReference type="AlphaFoldDB" id="A0A8C5QDL3"/>
<dbReference type="OrthoDB" id="9984940at2759"/>
<dbReference type="GO" id="GO:0008270">
    <property type="term" value="F:zinc ion binding"/>
    <property type="evidence" value="ECO:0007669"/>
    <property type="project" value="UniProtKB-KW"/>
</dbReference>
<evidence type="ECO:0000313" key="15">
    <source>
        <dbReference type="Proteomes" id="UP000694569"/>
    </source>
</evidence>
<evidence type="ECO:0000256" key="10">
    <source>
        <dbReference type="ARBA" id="ARBA00023242"/>
    </source>
</evidence>
<evidence type="ECO:0000256" key="1">
    <source>
        <dbReference type="ARBA" id="ARBA00004123"/>
    </source>
</evidence>
<evidence type="ECO:0000256" key="11">
    <source>
        <dbReference type="PROSITE-ProRule" id="PRU01220"/>
    </source>
</evidence>
<protein>
    <submittedName>
        <fullName evidence="14">F-box protein 5</fullName>
    </submittedName>
</protein>
<dbReference type="GO" id="GO:0007088">
    <property type="term" value="P:regulation of mitotic nuclear division"/>
    <property type="evidence" value="ECO:0007669"/>
    <property type="project" value="InterPro"/>
</dbReference>
<dbReference type="GO" id="GO:0016567">
    <property type="term" value="P:protein ubiquitination"/>
    <property type="evidence" value="ECO:0007669"/>
    <property type="project" value="UniProtKB-UniPathway"/>
</dbReference>
<keyword evidence="5" id="KW-0479">Metal-binding</keyword>
<evidence type="ECO:0000256" key="6">
    <source>
        <dbReference type="ARBA" id="ARBA00022771"/>
    </source>
</evidence>
<sequence>MACVFKGNQTPTKMSPKKLNAANLKPESSPLKQELYKEHEKSQGLKEADLKTVSPRRLDFVTEDKPAYNKENLLHGFKEVETHNVDSSELQDSGYSSVLHDDSPYQANEDSPSLDLPSTVSANLFPALHFEEVVCSTLKKCTKRSPKVDWDLVDEVISRGNFGLENLIGKKMGLERMDILGELFRRDFKHLLTKILRHLSEKEAKLSVHAATRDSALGRMPLASVQKVATASCCFSSKKKLSNKSKFGCSSHSRHSDFNEVAKTLNNDQSLKVCKECGSPAKYDSYLHRAICTRESCKQDFCTLCHCDYHFSKSCSSTNSQAHRYFAGPLPGSKKSKQNLRRL</sequence>
<evidence type="ECO:0000256" key="3">
    <source>
        <dbReference type="ARBA" id="ARBA00004906"/>
    </source>
</evidence>
<keyword evidence="8" id="KW-0833">Ubl conjugation pathway</keyword>
<evidence type="ECO:0000259" key="13">
    <source>
        <dbReference type="PROSITE" id="PS51872"/>
    </source>
</evidence>
<dbReference type="UniPathway" id="UPA00143"/>
<feature type="domain" description="ZBR-type" evidence="13">
    <location>
        <begin position="270"/>
        <end position="318"/>
    </location>
</feature>